<dbReference type="GO" id="GO:0005484">
    <property type="term" value="F:SNAP receptor activity"/>
    <property type="evidence" value="ECO:0007669"/>
    <property type="project" value="TreeGrafter"/>
</dbReference>
<keyword evidence="4 10" id="KW-0812">Transmembrane</keyword>
<keyword evidence="8 9" id="KW-0472">Membrane</keyword>
<dbReference type="GO" id="GO:0005797">
    <property type="term" value="C:Golgi medial cisterna"/>
    <property type="evidence" value="ECO:0007669"/>
    <property type="project" value="TreeGrafter"/>
</dbReference>
<comment type="subunit">
    <text evidence="9">Component of several multiprotein Golgi SNARE complexes.</text>
</comment>
<reference evidence="11" key="1">
    <citation type="submission" date="2021-03" db="EMBL/GenBank/DDBJ databases">
        <authorList>
            <person name="Palmer J.M."/>
        </authorList>
    </citation>
    <scope>NUCLEOTIDE SEQUENCE</scope>
    <source>
        <strain evidence="11">ARV_011</strain>
    </source>
</reference>
<keyword evidence="3 9" id="KW-0813">Transport</keyword>
<dbReference type="GO" id="GO:0000139">
    <property type="term" value="C:Golgi membrane"/>
    <property type="evidence" value="ECO:0007669"/>
    <property type="project" value="UniProtKB-SubCell"/>
</dbReference>
<keyword evidence="9" id="KW-0931">ER-Golgi transport</keyword>
<evidence type="ECO:0000313" key="12">
    <source>
        <dbReference type="Proteomes" id="UP000790833"/>
    </source>
</evidence>
<keyword evidence="6 10" id="KW-1133">Transmembrane helix</keyword>
<dbReference type="PIRSF" id="PIRSF027109">
    <property type="entry name" value="Golgi_SNARE"/>
    <property type="match status" value="1"/>
</dbReference>
<dbReference type="AlphaFoldDB" id="A0A9P7VAE5"/>
<dbReference type="PANTHER" id="PTHR21094">
    <property type="entry name" value="GOS-28 SNARE- RELATED"/>
    <property type="match status" value="1"/>
</dbReference>
<evidence type="ECO:0000256" key="10">
    <source>
        <dbReference type="SAM" id="Phobius"/>
    </source>
</evidence>
<evidence type="ECO:0000256" key="1">
    <source>
        <dbReference type="ARBA" id="ARBA00004409"/>
    </source>
</evidence>
<evidence type="ECO:0000256" key="7">
    <source>
        <dbReference type="ARBA" id="ARBA00023034"/>
    </source>
</evidence>
<evidence type="ECO:0000256" key="5">
    <source>
        <dbReference type="ARBA" id="ARBA00022927"/>
    </source>
</evidence>
<dbReference type="PANTHER" id="PTHR21094:SF2">
    <property type="entry name" value="GOLGI SNAP RECEPTOR COMPLEX MEMBER 1"/>
    <property type="match status" value="1"/>
</dbReference>
<evidence type="ECO:0000256" key="4">
    <source>
        <dbReference type="ARBA" id="ARBA00022692"/>
    </source>
</evidence>
<dbReference type="InterPro" id="IPR023601">
    <property type="entry name" value="Golgi_SNAP_su1"/>
</dbReference>
<feature type="transmembrane region" description="Helical" evidence="10">
    <location>
        <begin position="198"/>
        <end position="215"/>
    </location>
</feature>
<proteinExistence type="inferred from homology"/>
<comment type="similarity">
    <text evidence="2 9">Belongs to the GOSR1 family.</text>
</comment>
<organism evidence="11 12">
    <name type="scientific">Scheffersomyces spartinae</name>
    <dbReference type="NCBI Taxonomy" id="45513"/>
    <lineage>
        <taxon>Eukaryota</taxon>
        <taxon>Fungi</taxon>
        <taxon>Dikarya</taxon>
        <taxon>Ascomycota</taxon>
        <taxon>Saccharomycotina</taxon>
        <taxon>Pichiomycetes</taxon>
        <taxon>Debaryomycetaceae</taxon>
        <taxon>Scheffersomyces</taxon>
    </lineage>
</organism>
<evidence type="ECO:0000256" key="9">
    <source>
        <dbReference type="PIRNR" id="PIRNR027109"/>
    </source>
</evidence>
<keyword evidence="5 9" id="KW-0653">Protein transport</keyword>
<comment type="subcellular location">
    <subcellularLocation>
        <location evidence="1">Golgi apparatus membrane</location>
        <topology evidence="1">Single-pass type IV membrane protein</topology>
    </subcellularLocation>
</comment>
<dbReference type="GeneID" id="66118336"/>
<evidence type="ECO:0000256" key="6">
    <source>
        <dbReference type="ARBA" id="ARBA00022989"/>
    </source>
</evidence>
<protein>
    <recommendedName>
        <fullName evidence="9">Golgi SNAP receptor complex member 1</fullName>
    </recommendedName>
</protein>
<comment type="caution">
    <text evidence="11">The sequence shown here is derived from an EMBL/GenBank/DDBJ whole genome shotgun (WGS) entry which is preliminary data.</text>
</comment>
<dbReference type="OrthoDB" id="422156at2759"/>
<evidence type="ECO:0000256" key="8">
    <source>
        <dbReference type="ARBA" id="ARBA00023136"/>
    </source>
</evidence>
<dbReference type="EMBL" id="JAHMUF010000008">
    <property type="protein sequence ID" value="KAG7194242.1"/>
    <property type="molecule type" value="Genomic_DNA"/>
</dbReference>
<accession>A0A9P7VAE5</accession>
<dbReference type="GO" id="GO:0006888">
    <property type="term" value="P:endoplasmic reticulum to Golgi vesicle-mediated transport"/>
    <property type="evidence" value="ECO:0007669"/>
    <property type="project" value="InterPro"/>
</dbReference>
<dbReference type="Pfam" id="PF12352">
    <property type="entry name" value="V-SNARE_C"/>
    <property type="match status" value="1"/>
</dbReference>
<dbReference type="GO" id="GO:0048219">
    <property type="term" value="P:inter-Golgi cisterna vesicle-mediated transport"/>
    <property type="evidence" value="ECO:0007669"/>
    <property type="project" value="TreeGrafter"/>
</dbReference>
<keyword evidence="7 9" id="KW-0333">Golgi apparatus</keyword>
<name>A0A9P7VAE5_9ASCO</name>
<dbReference type="GO" id="GO:0015031">
    <property type="term" value="P:protein transport"/>
    <property type="evidence" value="ECO:0007669"/>
    <property type="project" value="UniProtKB-KW"/>
</dbReference>
<evidence type="ECO:0000256" key="2">
    <source>
        <dbReference type="ARBA" id="ARBA00008473"/>
    </source>
</evidence>
<dbReference type="RefSeq" id="XP_043049789.1">
    <property type="nucleotide sequence ID" value="XM_043195616.1"/>
</dbReference>
<keyword evidence="12" id="KW-1185">Reference proteome</keyword>
<comment type="function">
    <text evidence="9">Involved in transport from the ER to the Golgi apparatus as well as in intra-Golgi transport. It belongs to a super-family of proteins called t-SNAREs or soluble NSF (N-ethylmaleimide-sensitive factor) attachment protein receptor.</text>
</comment>
<evidence type="ECO:0000256" key="3">
    <source>
        <dbReference type="ARBA" id="ARBA00022448"/>
    </source>
</evidence>
<dbReference type="GO" id="GO:0006906">
    <property type="term" value="P:vesicle fusion"/>
    <property type="evidence" value="ECO:0007669"/>
    <property type="project" value="TreeGrafter"/>
</dbReference>
<sequence>MSTFNTLRTQIVGLENKTESLLGQYSKLEAEPQPSESENELRHQIEVSLSTTEQALSKLNSILEIDISLPSSKLSQLSRLKDNYNSHAQAFQRMTAQIEADRNRHNLLYNLQLDLTAHKNRVQQIDTQDYALDELMRADNANSLADRLLQLAYATRDELYHQRQILAGTQSTMLNALQHVPGINVLISRINTRRKRDTVVLATIISICIILLLFFL</sequence>
<evidence type="ECO:0000313" key="11">
    <source>
        <dbReference type="EMBL" id="KAG7194242.1"/>
    </source>
</evidence>
<dbReference type="GO" id="GO:0005801">
    <property type="term" value="C:cis-Golgi network"/>
    <property type="evidence" value="ECO:0007669"/>
    <property type="project" value="InterPro"/>
</dbReference>
<dbReference type="GO" id="GO:0031201">
    <property type="term" value="C:SNARE complex"/>
    <property type="evidence" value="ECO:0007669"/>
    <property type="project" value="TreeGrafter"/>
</dbReference>
<dbReference type="Proteomes" id="UP000790833">
    <property type="component" value="Unassembled WGS sequence"/>
</dbReference>
<gene>
    <name evidence="11" type="ORF">KQ657_004962</name>
</gene>